<feature type="region of interest" description="Disordered" evidence="2">
    <location>
        <begin position="311"/>
        <end position="389"/>
    </location>
</feature>
<dbReference type="PANTHER" id="PTHR31353">
    <property type="entry name" value="FAM98"/>
    <property type="match status" value="1"/>
</dbReference>
<keyword evidence="4" id="KW-1185">Reference proteome</keyword>
<sequence length="458" mass="49615">MAPKYKNDLAKCYALLKLDYNWKTTCEDLATFVKALNDITTQLISALKSRESIQPIPRSFPDVSPDNLMKSIETFLTAYECPYSTLTDPPLNERFNTPEKRMLLLRFLCTELMAHRRLAKLPQSTVSHASQASHQATTEANAELAAYLNLACSALGLPAPAVGFSLANTFSAIGKTASEAIKRCPPMHMGQSVLPLTGLSDRQWSQVARIAALLQQEYASRQATLVKRSDVTVQSFKWSDKAKTQLQAIAAVYQPFRSALAKSAFPGIPELLAVRDNMILRIEKTSGVHGRRYTSCPLNKILIGQVPDRGGRAWELEPPPPEMPSFKQRQPERGGRGGPGGPVGGGGGGRPDSGRGGPRGQGDYSRGRGGFTQGVQQFRPPTPSAHLGGGDYVVSGSAYAALNQQLSGLAFEPGIAVGQPQGYVFQPTNMQDGSYYDGYAPQMRGRGGRGRGNRGRPF</sequence>
<evidence type="ECO:0000256" key="1">
    <source>
        <dbReference type="ARBA" id="ARBA00007218"/>
    </source>
</evidence>
<dbReference type="PANTHER" id="PTHR31353:SF1">
    <property type="entry name" value="PROTEIN FAM98B"/>
    <property type="match status" value="1"/>
</dbReference>
<accession>A0A8S9YFD6</accession>
<reference evidence="3" key="1">
    <citation type="submission" date="2019-07" db="EMBL/GenBank/DDBJ databases">
        <title>Annotation for the trematode Paragonimus miyazaki's.</title>
        <authorList>
            <person name="Choi Y.-J."/>
        </authorList>
    </citation>
    <scope>NUCLEOTIDE SEQUENCE</scope>
    <source>
        <strain evidence="3">Japan</strain>
    </source>
</reference>
<comment type="caution">
    <text evidence="3">The sequence shown here is derived from an EMBL/GenBank/DDBJ whole genome shotgun (WGS) entry which is preliminary data.</text>
</comment>
<protein>
    <recommendedName>
        <fullName evidence="5">Protein FAM98A</fullName>
    </recommendedName>
</protein>
<feature type="compositionally biased region" description="Basic residues" evidence="2">
    <location>
        <begin position="446"/>
        <end position="458"/>
    </location>
</feature>
<feature type="compositionally biased region" description="Gly residues" evidence="2">
    <location>
        <begin position="336"/>
        <end position="360"/>
    </location>
</feature>
<dbReference type="Pfam" id="PF10239">
    <property type="entry name" value="DUF2465"/>
    <property type="match status" value="1"/>
</dbReference>
<dbReference type="EMBL" id="JTDE01007075">
    <property type="protein sequence ID" value="KAF7241141.1"/>
    <property type="molecule type" value="Genomic_DNA"/>
</dbReference>
<dbReference type="InterPro" id="IPR018797">
    <property type="entry name" value="FAM98"/>
</dbReference>
<dbReference type="AlphaFoldDB" id="A0A8S9YFD6"/>
<dbReference type="GO" id="GO:0072669">
    <property type="term" value="C:tRNA-splicing ligase complex"/>
    <property type="evidence" value="ECO:0007669"/>
    <property type="project" value="TreeGrafter"/>
</dbReference>
<gene>
    <name evidence="3" type="ORF">EG68_08442</name>
</gene>
<evidence type="ECO:0008006" key="5">
    <source>
        <dbReference type="Google" id="ProtNLM"/>
    </source>
</evidence>
<evidence type="ECO:0000313" key="4">
    <source>
        <dbReference type="Proteomes" id="UP000822476"/>
    </source>
</evidence>
<evidence type="ECO:0000313" key="3">
    <source>
        <dbReference type="EMBL" id="KAF7241141.1"/>
    </source>
</evidence>
<name>A0A8S9YFD6_9TREM</name>
<evidence type="ECO:0000256" key="2">
    <source>
        <dbReference type="SAM" id="MobiDB-lite"/>
    </source>
</evidence>
<dbReference type="OrthoDB" id="512356at2759"/>
<comment type="similarity">
    <text evidence="1">Belongs to the FAM98 family.</text>
</comment>
<dbReference type="Proteomes" id="UP000822476">
    <property type="component" value="Unassembled WGS sequence"/>
</dbReference>
<organism evidence="3 4">
    <name type="scientific">Paragonimus skrjabini miyazakii</name>
    <dbReference type="NCBI Taxonomy" id="59628"/>
    <lineage>
        <taxon>Eukaryota</taxon>
        <taxon>Metazoa</taxon>
        <taxon>Spiralia</taxon>
        <taxon>Lophotrochozoa</taxon>
        <taxon>Platyhelminthes</taxon>
        <taxon>Trematoda</taxon>
        <taxon>Digenea</taxon>
        <taxon>Plagiorchiida</taxon>
        <taxon>Troglotremata</taxon>
        <taxon>Troglotrematidae</taxon>
        <taxon>Paragonimus</taxon>
    </lineage>
</organism>
<feature type="region of interest" description="Disordered" evidence="2">
    <location>
        <begin position="435"/>
        <end position="458"/>
    </location>
</feature>
<proteinExistence type="inferred from homology"/>